<dbReference type="EMBL" id="HBUE01245235">
    <property type="protein sequence ID" value="CAG6551671.1"/>
    <property type="molecule type" value="Transcribed_RNA"/>
</dbReference>
<name>A0A8D8LEI4_CULPI</name>
<dbReference type="EMBL" id="HBUE01352342">
    <property type="protein sequence ID" value="CAG6603972.1"/>
    <property type="molecule type" value="Transcribed_RNA"/>
</dbReference>
<reference evidence="2" key="1">
    <citation type="submission" date="2021-05" db="EMBL/GenBank/DDBJ databases">
        <authorList>
            <person name="Alioto T."/>
            <person name="Alioto T."/>
            <person name="Gomez Garrido J."/>
        </authorList>
    </citation>
    <scope>NUCLEOTIDE SEQUENCE</scope>
</reference>
<organism evidence="2">
    <name type="scientific">Culex pipiens</name>
    <name type="common">House mosquito</name>
    <dbReference type="NCBI Taxonomy" id="7175"/>
    <lineage>
        <taxon>Eukaryota</taxon>
        <taxon>Metazoa</taxon>
        <taxon>Ecdysozoa</taxon>
        <taxon>Arthropoda</taxon>
        <taxon>Hexapoda</taxon>
        <taxon>Insecta</taxon>
        <taxon>Pterygota</taxon>
        <taxon>Neoptera</taxon>
        <taxon>Endopterygota</taxon>
        <taxon>Diptera</taxon>
        <taxon>Nematocera</taxon>
        <taxon>Culicoidea</taxon>
        <taxon>Culicidae</taxon>
        <taxon>Culicinae</taxon>
        <taxon>Culicini</taxon>
        <taxon>Culex</taxon>
        <taxon>Culex</taxon>
    </lineage>
</organism>
<feature type="chain" id="PRO_5036261340" evidence="1">
    <location>
        <begin position="18"/>
        <end position="139"/>
    </location>
</feature>
<evidence type="ECO:0000256" key="1">
    <source>
        <dbReference type="SAM" id="SignalP"/>
    </source>
</evidence>
<dbReference type="EMBL" id="HBUE01245237">
    <property type="protein sequence ID" value="CAG6551672.1"/>
    <property type="molecule type" value="Transcribed_RNA"/>
</dbReference>
<protein>
    <submittedName>
        <fullName evidence="2">(northern house mosquito) hypothetical protein</fullName>
    </submittedName>
</protein>
<proteinExistence type="predicted"/>
<dbReference type="AlphaFoldDB" id="A0A8D8LEI4"/>
<feature type="signal peptide" evidence="1">
    <location>
        <begin position="1"/>
        <end position="17"/>
    </location>
</feature>
<dbReference type="EMBL" id="HBUE01352340">
    <property type="protein sequence ID" value="CAG6603971.1"/>
    <property type="molecule type" value="Transcribed_RNA"/>
</dbReference>
<keyword evidence="1" id="KW-0732">Signal</keyword>
<accession>A0A8D8LEI4</accession>
<evidence type="ECO:0000313" key="2">
    <source>
        <dbReference type="EMBL" id="CAG6603972.1"/>
    </source>
</evidence>
<sequence>MMVLLMLLLMMVMTVGCTVTATADVAAIASRYRRVTLERESVGNDGVPVVTTAQINRVGVIVTAGGEAATTANYDIVVVLKASIVVVVVDYNASVASGDTAADCALIGVASGNDVMLLRRLVGQMLLQDELVGRFHRDR</sequence>